<dbReference type="EMBL" id="AJ852506">
    <property type="protein sequence ID" value="CAH65782.1"/>
    <property type="molecule type" value="Genomic_DNA"/>
</dbReference>
<sequence>MTRGKQLNCCKQRGGHGVVIEFFAFPNLLKPRGFSLARPPPRTSKHLNNKDEIYMKIMTDSLIKFSKIDLTTLNRFVNIISAPASNSKGSIIVEDEELDKDKYTDRVAWFIMKIAMNLSEFLSNPNEENYKILIGRLRELESIKIDASSLEKAVEKYLKKKDDDSRTDLIYSFHRLIKIMIKQSCQ</sequence>
<accession>Q5DVF0</accession>
<reference evidence="1" key="1">
    <citation type="journal article" date="2005" name="Archaea">
        <title>Novel RepA-MCM proteins encoded in plasmids pTAU4, pORA1 and pTIK4 from Sulfolobus neozealandicus.</title>
        <authorList>
            <person name="Greve B."/>
            <person name="Jensen S."/>
            <person name="Phan H."/>
            <person name="Brugger K."/>
            <person name="Zillig W."/>
            <person name="She Q."/>
            <person name="Garrett R."/>
        </authorList>
    </citation>
    <scope>NUCLEOTIDE SEQUENCE</scope>
    <source>
        <strain evidence="1">4/2</strain>
        <plasmid evidence="1">pTIK4</plasmid>
    </source>
</reference>
<keyword evidence="1" id="KW-0614">Plasmid</keyword>
<dbReference type="AlphaFoldDB" id="Q5DVF0"/>
<organism evidence="1">
    <name type="scientific">Sulfolobus neozealandicus</name>
    <dbReference type="NCBI Taxonomy" id="299422"/>
    <lineage>
        <taxon>Archaea</taxon>
        <taxon>Thermoproteota</taxon>
        <taxon>Thermoprotei</taxon>
        <taxon>Sulfolobales</taxon>
        <taxon>Sulfolobaceae</taxon>
        <taxon>Sulfolobus</taxon>
    </lineage>
</organism>
<geneLocation type="plasmid" evidence="1">
    <name>pTIK4</name>
</geneLocation>
<proteinExistence type="predicted"/>
<name>Q5DVF0_9CREN</name>
<evidence type="ECO:0000313" key="1">
    <source>
        <dbReference type="EMBL" id="CAH65782.1"/>
    </source>
</evidence>
<protein>
    <submittedName>
        <fullName evidence="1">Uncharacterized protein</fullName>
    </submittedName>
</protein>